<feature type="domain" description="Protein-glutamine gamma-glutamyltransferase-like C-terminal" evidence="2">
    <location>
        <begin position="127"/>
        <end position="196"/>
    </location>
</feature>
<comment type="caution">
    <text evidence="3">The sequence shown here is derived from an EMBL/GenBank/DDBJ whole genome shotgun (WGS) entry which is preliminary data.</text>
</comment>
<keyword evidence="4" id="KW-1185">Reference proteome</keyword>
<reference evidence="4" key="1">
    <citation type="journal article" date="2019" name="Int. J. Syst. Evol. Microbiol.">
        <title>The Global Catalogue of Microorganisms (GCM) 10K type strain sequencing project: providing services to taxonomists for standard genome sequencing and annotation.</title>
        <authorList>
            <consortium name="The Broad Institute Genomics Platform"/>
            <consortium name="The Broad Institute Genome Sequencing Center for Infectious Disease"/>
            <person name="Wu L."/>
            <person name="Ma J."/>
        </authorList>
    </citation>
    <scope>NUCLEOTIDE SEQUENCE [LARGE SCALE GENOMIC DNA]</scope>
    <source>
        <strain evidence="4">CGMCC 4.7289</strain>
    </source>
</reference>
<accession>A0ABV8M266</accession>
<dbReference type="EMBL" id="JBHSAY010000033">
    <property type="protein sequence ID" value="MFC4136565.1"/>
    <property type="molecule type" value="Genomic_DNA"/>
</dbReference>
<name>A0ABV8M266_9ACTN</name>
<evidence type="ECO:0000313" key="3">
    <source>
        <dbReference type="EMBL" id="MFC4136565.1"/>
    </source>
</evidence>
<feature type="transmembrane region" description="Helical" evidence="1">
    <location>
        <begin position="20"/>
        <end position="43"/>
    </location>
</feature>
<gene>
    <name evidence="3" type="ORF">ACFOZ4_38660</name>
</gene>
<dbReference type="RefSeq" id="WP_253760196.1">
    <property type="nucleotide sequence ID" value="NZ_JAMZDZ010000001.1"/>
</dbReference>
<evidence type="ECO:0000259" key="2">
    <source>
        <dbReference type="Pfam" id="PF13559"/>
    </source>
</evidence>
<organism evidence="3 4">
    <name type="scientific">Hamadaea flava</name>
    <dbReference type="NCBI Taxonomy" id="1742688"/>
    <lineage>
        <taxon>Bacteria</taxon>
        <taxon>Bacillati</taxon>
        <taxon>Actinomycetota</taxon>
        <taxon>Actinomycetes</taxon>
        <taxon>Micromonosporales</taxon>
        <taxon>Micromonosporaceae</taxon>
        <taxon>Hamadaea</taxon>
    </lineage>
</organism>
<dbReference type="InterPro" id="IPR025403">
    <property type="entry name" value="TgpA-like_C"/>
</dbReference>
<proteinExistence type="predicted"/>
<evidence type="ECO:0000256" key="1">
    <source>
        <dbReference type="SAM" id="Phobius"/>
    </source>
</evidence>
<keyword evidence="1" id="KW-0812">Transmembrane</keyword>
<keyword evidence="1" id="KW-0472">Membrane</keyword>
<evidence type="ECO:0000313" key="4">
    <source>
        <dbReference type="Proteomes" id="UP001595816"/>
    </source>
</evidence>
<sequence length="207" mass="24289">MSRTWSEFVALLSDLLSLPLILLILLLLATAVALLWYYFPAWLPRRRRGEKRKWRLRWPKWRWRWRRPRFRWPWKRKAKTKSVTVEQQIEELIASEEELPEVPPAVYQTLADRLAAEGRYAEALRERYRSAIRDLVQHGVIDNRPGWTVTELARAAGSARPQVDGSLRSASALFSEVWYAEHPATAGHDDQMRTLADEVHQTLVVPR</sequence>
<dbReference type="Proteomes" id="UP001595816">
    <property type="component" value="Unassembled WGS sequence"/>
</dbReference>
<keyword evidence="1" id="KW-1133">Transmembrane helix</keyword>
<protein>
    <submittedName>
        <fullName evidence="3">DUF4129 domain-containing protein</fullName>
    </submittedName>
</protein>
<dbReference type="Pfam" id="PF13559">
    <property type="entry name" value="DUF4129"/>
    <property type="match status" value="1"/>
</dbReference>